<dbReference type="AlphaFoldDB" id="A0A8D9FF78"/>
<organism evidence="1">
    <name type="scientific">Cacopsylla melanoneura</name>
    <dbReference type="NCBI Taxonomy" id="428564"/>
    <lineage>
        <taxon>Eukaryota</taxon>
        <taxon>Metazoa</taxon>
        <taxon>Ecdysozoa</taxon>
        <taxon>Arthropoda</taxon>
        <taxon>Hexapoda</taxon>
        <taxon>Insecta</taxon>
        <taxon>Pterygota</taxon>
        <taxon>Neoptera</taxon>
        <taxon>Paraneoptera</taxon>
        <taxon>Hemiptera</taxon>
        <taxon>Sternorrhyncha</taxon>
        <taxon>Psylloidea</taxon>
        <taxon>Psyllidae</taxon>
        <taxon>Psyllinae</taxon>
        <taxon>Cacopsylla</taxon>
    </lineage>
</organism>
<evidence type="ECO:0000313" key="1">
    <source>
        <dbReference type="EMBL" id="CAG6787349.1"/>
    </source>
</evidence>
<dbReference type="EMBL" id="HBUF01653415">
    <property type="protein sequence ID" value="CAG6787350.1"/>
    <property type="molecule type" value="Transcribed_RNA"/>
</dbReference>
<accession>A0A8D9FF78</accession>
<protein>
    <submittedName>
        <fullName evidence="1">Uncharacterized protein</fullName>
    </submittedName>
</protein>
<reference evidence="1" key="1">
    <citation type="submission" date="2021-05" db="EMBL/GenBank/DDBJ databases">
        <authorList>
            <person name="Alioto T."/>
            <person name="Alioto T."/>
            <person name="Gomez Garrido J."/>
        </authorList>
    </citation>
    <scope>NUCLEOTIDE SEQUENCE</scope>
</reference>
<sequence length="159" mass="18666">MMCNLLIYNYFQFNMKSILSTQHFTLQTTSALLFRVLDILYDVCIFFNGFSTTSLPSHFLSWNFLQIVFEKSSPIRKSFVLGQGTQQHTTPVCLNTLNAFPIGNRIFFQLFDERLWLAFHTTYSLMASFCKSIEKVLEVFFSPQFVYIPRNRDSSFHSF</sequence>
<proteinExistence type="predicted"/>
<name>A0A8D9FF78_9HEMI</name>
<dbReference type="EMBL" id="HBUF01653414">
    <property type="protein sequence ID" value="CAG6787349.1"/>
    <property type="molecule type" value="Transcribed_RNA"/>
</dbReference>